<dbReference type="Proteomes" id="UP001056756">
    <property type="component" value="Chromosome"/>
</dbReference>
<dbReference type="CDD" id="cd21809">
    <property type="entry name" value="ABC-2_lan_permease-like"/>
    <property type="match status" value="1"/>
</dbReference>
<name>A0A9J6ZJ73_9BACL</name>
<dbReference type="EMBL" id="CP097899">
    <property type="protein sequence ID" value="URN96283.1"/>
    <property type="molecule type" value="Genomic_DNA"/>
</dbReference>
<feature type="transmembrane region" description="Helical" evidence="1">
    <location>
        <begin position="210"/>
        <end position="230"/>
    </location>
</feature>
<feature type="transmembrane region" description="Helical" evidence="1">
    <location>
        <begin position="172"/>
        <end position="190"/>
    </location>
</feature>
<feature type="transmembrane region" description="Helical" evidence="1">
    <location>
        <begin position="147"/>
        <end position="165"/>
    </location>
</feature>
<evidence type="ECO:0000256" key="1">
    <source>
        <dbReference type="SAM" id="Phobius"/>
    </source>
</evidence>
<keyword evidence="1" id="KW-1133">Transmembrane helix</keyword>
<organism evidence="2 3">
    <name type="scientific">Candidatus Pristimantibacillus lignocellulolyticus</name>
    <dbReference type="NCBI Taxonomy" id="2994561"/>
    <lineage>
        <taxon>Bacteria</taxon>
        <taxon>Bacillati</taxon>
        <taxon>Bacillota</taxon>
        <taxon>Bacilli</taxon>
        <taxon>Bacillales</taxon>
        <taxon>Paenibacillaceae</taxon>
        <taxon>Candidatus Pristimantibacillus</taxon>
    </lineage>
</organism>
<keyword evidence="1" id="KW-0472">Membrane</keyword>
<reference evidence="2" key="1">
    <citation type="submission" date="2022-05" db="EMBL/GenBank/DDBJ databases">
        <title>Novel bacterial taxa in a minimal lignocellulolytic consortium and its capacity to transform plastics disclosed by genome-resolved metagenomics.</title>
        <authorList>
            <person name="Rodriguez C.A.D."/>
            <person name="Diaz-Garcia L."/>
            <person name="Herrera K."/>
            <person name="Tarazona N.A."/>
            <person name="Sproer C."/>
            <person name="Overmann J."/>
            <person name="Jimenez D.J."/>
        </authorList>
    </citation>
    <scope>NUCLEOTIDE SEQUENCE</scope>
    <source>
        <strain evidence="2">MAG5</strain>
    </source>
</reference>
<feature type="transmembrane region" description="Helical" evidence="1">
    <location>
        <begin position="102"/>
        <end position="127"/>
    </location>
</feature>
<dbReference type="Pfam" id="PF12730">
    <property type="entry name" value="ABC2_membrane_4"/>
    <property type="match status" value="1"/>
</dbReference>
<feature type="transmembrane region" description="Helical" evidence="1">
    <location>
        <begin position="59"/>
        <end position="81"/>
    </location>
</feature>
<gene>
    <name evidence="2" type="ORF">NAG76_08740</name>
</gene>
<sequence>MITQLLSAEWLKIKRKGLWFLALLGPVGVVALQMVNYGVRKDYLLSQSDDDWSYYLSNVAGFTPLALVLGLVILTSFMASIENETNAWKQWIALPISKMSVYVSKFIIVAILLFVSSCILAIVTLLYGRTLGLGENIPWLQLLSNSFYPYLACLALVGLHLWFAVIIPNQGVTISIGIMGVIICMMSYYLPDWVIWKWPTLMNDWNNPLINVAIGVGTAIILLVIGMWDFNRRDVA</sequence>
<evidence type="ECO:0000313" key="2">
    <source>
        <dbReference type="EMBL" id="URN96283.1"/>
    </source>
</evidence>
<dbReference type="KEGG" id="plig:NAG76_08740"/>
<evidence type="ECO:0000313" key="3">
    <source>
        <dbReference type="Proteomes" id="UP001056756"/>
    </source>
</evidence>
<feature type="transmembrane region" description="Helical" evidence="1">
    <location>
        <begin position="18"/>
        <end position="39"/>
    </location>
</feature>
<keyword evidence="1" id="KW-0812">Transmembrane</keyword>
<protein>
    <submittedName>
        <fullName evidence="2">ABC transporter permease</fullName>
    </submittedName>
</protein>
<proteinExistence type="predicted"/>
<dbReference type="AlphaFoldDB" id="A0A9J6ZJ73"/>
<accession>A0A9J6ZJ73</accession>